<proteinExistence type="predicted"/>
<reference evidence="1" key="1">
    <citation type="submission" date="2021-01" db="EMBL/GenBank/DDBJ databases">
        <authorList>
            <person name="Corre E."/>
            <person name="Pelletier E."/>
            <person name="Niang G."/>
            <person name="Scheremetjew M."/>
            <person name="Finn R."/>
            <person name="Kale V."/>
            <person name="Holt S."/>
            <person name="Cochrane G."/>
            <person name="Meng A."/>
            <person name="Brown T."/>
            <person name="Cohen L."/>
        </authorList>
    </citation>
    <scope>NUCLEOTIDE SEQUENCE</scope>
    <source>
        <strain evidence="1">CCMP1594</strain>
    </source>
</reference>
<evidence type="ECO:0000313" key="1">
    <source>
        <dbReference type="EMBL" id="CAE0806345.1"/>
    </source>
</evidence>
<dbReference type="EMBL" id="HBJA01049350">
    <property type="protein sequence ID" value="CAE0806345.1"/>
    <property type="molecule type" value="Transcribed_RNA"/>
</dbReference>
<sequence length="140" mass="15791">MWHLRIGAHTTSYDDDPIYSPMWVELQHHYFVLDGDDAYLVDYTKYAPQRAMCTQCDDIPHAPLRNVRRGQHACSSSSSARMPCSVAQGWRVGGKVGFLCACTHACPCDHPLFMWALPQWHMPATIPHTDSTMPTISVIC</sequence>
<accession>A0A7S4FQ56</accession>
<organism evidence="1">
    <name type="scientific">Eutreptiella gymnastica</name>
    <dbReference type="NCBI Taxonomy" id="73025"/>
    <lineage>
        <taxon>Eukaryota</taxon>
        <taxon>Discoba</taxon>
        <taxon>Euglenozoa</taxon>
        <taxon>Euglenida</taxon>
        <taxon>Spirocuta</taxon>
        <taxon>Euglenophyceae</taxon>
        <taxon>Eutreptiales</taxon>
        <taxon>Eutreptiaceae</taxon>
        <taxon>Eutreptiella</taxon>
    </lineage>
</organism>
<protein>
    <submittedName>
        <fullName evidence="1">Uncharacterized protein</fullName>
    </submittedName>
</protein>
<name>A0A7S4FQ56_9EUGL</name>
<dbReference type="AlphaFoldDB" id="A0A7S4FQ56"/>
<gene>
    <name evidence="1" type="ORF">EGYM00163_LOCUS17472</name>
</gene>